<organism evidence="2 3">
    <name type="scientific">Bacteroides finegoldii</name>
    <dbReference type="NCBI Taxonomy" id="338188"/>
    <lineage>
        <taxon>Bacteria</taxon>
        <taxon>Pseudomonadati</taxon>
        <taxon>Bacteroidota</taxon>
        <taxon>Bacteroidia</taxon>
        <taxon>Bacteroidales</taxon>
        <taxon>Bacteroidaceae</taxon>
        <taxon>Bacteroides</taxon>
    </lineage>
</organism>
<feature type="signal peptide" evidence="1">
    <location>
        <begin position="1"/>
        <end position="22"/>
    </location>
</feature>
<accession>A0A174I8W3</accession>
<dbReference type="Proteomes" id="UP000095517">
    <property type="component" value="Unassembled WGS sequence"/>
</dbReference>
<evidence type="ECO:0000313" key="3">
    <source>
        <dbReference type="Proteomes" id="UP000095517"/>
    </source>
</evidence>
<protein>
    <recommendedName>
        <fullName evidence="4">Lipoprotein</fullName>
    </recommendedName>
</protein>
<gene>
    <name evidence="2" type="ORF">ERS852397_02871</name>
</gene>
<dbReference type="EMBL" id="CYZH01000017">
    <property type="protein sequence ID" value="CUO81838.1"/>
    <property type="molecule type" value="Genomic_DNA"/>
</dbReference>
<feature type="chain" id="PRO_5008024079" description="Lipoprotein" evidence="1">
    <location>
        <begin position="23"/>
        <end position="234"/>
    </location>
</feature>
<dbReference type="STRING" id="338188.ERS852397_02871"/>
<evidence type="ECO:0000256" key="1">
    <source>
        <dbReference type="SAM" id="SignalP"/>
    </source>
</evidence>
<dbReference type="RefSeq" id="WP_148326815.1">
    <property type="nucleotide sequence ID" value="NZ_CABIXA010000017.1"/>
</dbReference>
<dbReference type="PROSITE" id="PS51257">
    <property type="entry name" value="PROKAR_LIPOPROTEIN"/>
    <property type="match status" value="1"/>
</dbReference>
<keyword evidence="1" id="KW-0732">Signal</keyword>
<sequence length="234" mass="26908">MKMRKSLLIVTILLLGMSSCQQDDELIYSCDPVEDAWAKENLDDIRVMTRANWLEIDDSKKRVVYRAFSAEQKQDFWVEKIDKILLENQWEENESAHILLLKDAVKEHLNWFDAKGIEADEKTFDEFKIFAYQWLEYARNELKWDEFLIGAIVATGNDLVMENGKVKNSMLSSNRVILKKREEVCNCKTSNVVFTTCGPLSNSDCVSDSCDEIRDCGFILSETCDGICKFGGVI</sequence>
<reference evidence="2 3" key="1">
    <citation type="submission" date="2015-09" db="EMBL/GenBank/DDBJ databases">
        <authorList>
            <consortium name="Pathogen Informatics"/>
        </authorList>
    </citation>
    <scope>NUCLEOTIDE SEQUENCE [LARGE SCALE GENOMIC DNA]</scope>
    <source>
        <strain evidence="2 3">2789STDY5608840</strain>
    </source>
</reference>
<evidence type="ECO:0000313" key="2">
    <source>
        <dbReference type="EMBL" id="CUO81838.1"/>
    </source>
</evidence>
<name>A0A174I8W3_9BACE</name>
<proteinExistence type="predicted"/>
<dbReference type="NCBIfam" id="NF033852">
    <property type="entry name" value="fulvocin_rel"/>
    <property type="match status" value="1"/>
</dbReference>
<dbReference type="AlphaFoldDB" id="A0A174I8W3"/>
<evidence type="ECO:0008006" key="4">
    <source>
        <dbReference type="Google" id="ProtNLM"/>
    </source>
</evidence>